<comment type="caution">
    <text evidence="1">The sequence shown here is derived from an EMBL/GenBank/DDBJ whole genome shotgun (WGS) entry which is preliminary data.</text>
</comment>
<reference evidence="1" key="1">
    <citation type="journal article" date="2021" name="New Phytol.">
        <title>Evolutionary innovations through gain and loss of genes in the ectomycorrhizal Boletales.</title>
        <authorList>
            <person name="Wu G."/>
            <person name="Miyauchi S."/>
            <person name="Morin E."/>
            <person name="Kuo A."/>
            <person name="Drula E."/>
            <person name="Varga T."/>
            <person name="Kohler A."/>
            <person name="Feng B."/>
            <person name="Cao Y."/>
            <person name="Lipzen A."/>
            <person name="Daum C."/>
            <person name="Hundley H."/>
            <person name="Pangilinan J."/>
            <person name="Johnson J."/>
            <person name="Barry K."/>
            <person name="LaButti K."/>
            <person name="Ng V."/>
            <person name="Ahrendt S."/>
            <person name="Min B."/>
            <person name="Choi I.G."/>
            <person name="Park H."/>
            <person name="Plett J.M."/>
            <person name="Magnuson J."/>
            <person name="Spatafora J.W."/>
            <person name="Nagy L.G."/>
            <person name="Henrissat B."/>
            <person name="Grigoriev I.V."/>
            <person name="Yang Z.L."/>
            <person name="Xu J."/>
            <person name="Martin F.M."/>
        </authorList>
    </citation>
    <scope>NUCLEOTIDE SEQUENCE</scope>
    <source>
        <strain evidence="1">KUC20120723A-06</strain>
    </source>
</reference>
<dbReference type="EMBL" id="MU266798">
    <property type="protein sequence ID" value="KAH7918367.1"/>
    <property type="molecule type" value="Genomic_DNA"/>
</dbReference>
<protein>
    <submittedName>
        <fullName evidence="1">Uncharacterized protein</fullName>
    </submittedName>
</protein>
<sequence>SHPQYSTHGCRMRSRPVIPVLLADPFPRPNRGDEELEKFCKVMVLLFKPWRKLSDIKGEYKTWKDAYDSYAFPNHLIKLIQNVNVENECKDARDSY</sequence>
<gene>
    <name evidence="1" type="ORF">BV22DRAFT_988602</name>
</gene>
<feature type="non-terminal residue" evidence="1">
    <location>
        <position position="1"/>
    </location>
</feature>
<accession>A0ACB8AYA1</accession>
<name>A0ACB8AYA1_9AGAM</name>
<proteinExistence type="predicted"/>
<keyword evidence="2" id="KW-1185">Reference proteome</keyword>
<evidence type="ECO:0000313" key="2">
    <source>
        <dbReference type="Proteomes" id="UP000790709"/>
    </source>
</evidence>
<dbReference type="Proteomes" id="UP000790709">
    <property type="component" value="Unassembled WGS sequence"/>
</dbReference>
<organism evidence="1 2">
    <name type="scientific">Leucogyrophana mollusca</name>
    <dbReference type="NCBI Taxonomy" id="85980"/>
    <lineage>
        <taxon>Eukaryota</taxon>
        <taxon>Fungi</taxon>
        <taxon>Dikarya</taxon>
        <taxon>Basidiomycota</taxon>
        <taxon>Agaricomycotina</taxon>
        <taxon>Agaricomycetes</taxon>
        <taxon>Agaricomycetidae</taxon>
        <taxon>Boletales</taxon>
        <taxon>Boletales incertae sedis</taxon>
        <taxon>Leucogyrophana</taxon>
    </lineage>
</organism>
<evidence type="ECO:0000313" key="1">
    <source>
        <dbReference type="EMBL" id="KAH7918367.1"/>
    </source>
</evidence>
<feature type="non-terminal residue" evidence="1">
    <location>
        <position position="96"/>
    </location>
</feature>